<dbReference type="Proteomes" id="UP000431533">
    <property type="component" value="Unassembled WGS sequence"/>
</dbReference>
<dbReference type="OrthoDB" id="3555346at2759"/>
<feature type="region of interest" description="Disordered" evidence="1">
    <location>
        <begin position="59"/>
        <end position="101"/>
    </location>
</feature>
<reference evidence="2 3" key="1">
    <citation type="submission" date="2018-05" db="EMBL/GenBank/DDBJ databases">
        <title>Genome sequencing and assembly of the regulated plant pathogen Lachnellula willkommii and related sister species for the development of diagnostic species identification markers.</title>
        <authorList>
            <person name="Giroux E."/>
            <person name="Bilodeau G."/>
        </authorList>
    </citation>
    <scope>NUCLEOTIDE SEQUENCE [LARGE SCALE GENOMIC DNA]</scope>
    <source>
        <strain evidence="2 3">CBS 185.66</strain>
    </source>
</reference>
<sequence length="101" mass="11148">MGREELDEIDSGFYTEALTLNGWEMGAGKNARFTIGGMNFSQDEVGGPPRVSVAKENGQVIANRLHRGPSYDEEEEDYSQGSEEGLSSDEEEDEVEDEPND</sequence>
<dbReference type="GeneID" id="41984050"/>
<name>A0A8H8R1Y0_9HELO</name>
<evidence type="ECO:0000313" key="2">
    <source>
        <dbReference type="EMBL" id="TVY26998.1"/>
    </source>
</evidence>
<evidence type="ECO:0000313" key="3">
    <source>
        <dbReference type="Proteomes" id="UP000431533"/>
    </source>
</evidence>
<comment type="caution">
    <text evidence="2">The sequence shown here is derived from an EMBL/GenBank/DDBJ whole genome shotgun (WGS) entry which is preliminary data.</text>
</comment>
<proteinExistence type="predicted"/>
<dbReference type="EMBL" id="QGMH01000057">
    <property type="protein sequence ID" value="TVY26998.1"/>
    <property type="molecule type" value="Genomic_DNA"/>
</dbReference>
<keyword evidence="3" id="KW-1185">Reference proteome</keyword>
<evidence type="ECO:0000256" key="1">
    <source>
        <dbReference type="SAM" id="MobiDB-lite"/>
    </source>
</evidence>
<dbReference type="RefSeq" id="XP_031005786.1">
    <property type="nucleotide sequence ID" value="XM_031148820.1"/>
</dbReference>
<protein>
    <submittedName>
        <fullName evidence="2">Uncharacterized protein</fullName>
    </submittedName>
</protein>
<gene>
    <name evidence="2" type="ORF">LHYA1_G003852</name>
</gene>
<feature type="compositionally biased region" description="Acidic residues" evidence="1">
    <location>
        <begin position="86"/>
        <end position="101"/>
    </location>
</feature>
<accession>A0A8H8R1Y0</accession>
<organism evidence="2 3">
    <name type="scientific">Lachnellula hyalina</name>
    <dbReference type="NCBI Taxonomy" id="1316788"/>
    <lineage>
        <taxon>Eukaryota</taxon>
        <taxon>Fungi</taxon>
        <taxon>Dikarya</taxon>
        <taxon>Ascomycota</taxon>
        <taxon>Pezizomycotina</taxon>
        <taxon>Leotiomycetes</taxon>
        <taxon>Helotiales</taxon>
        <taxon>Lachnaceae</taxon>
        <taxon>Lachnellula</taxon>
    </lineage>
</organism>
<dbReference type="AlphaFoldDB" id="A0A8H8R1Y0"/>